<name>A0A1F6P7S0_9BACT</name>
<dbReference type="Gene3D" id="1.10.357.40">
    <property type="entry name" value="YbiA-like"/>
    <property type="match status" value="1"/>
</dbReference>
<evidence type="ECO:0008006" key="3">
    <source>
        <dbReference type="Google" id="ProtNLM"/>
    </source>
</evidence>
<dbReference type="EMBL" id="MFRA01000007">
    <property type="protein sequence ID" value="OGH92217.1"/>
    <property type="molecule type" value="Genomic_DNA"/>
</dbReference>
<evidence type="ECO:0000313" key="2">
    <source>
        <dbReference type="Proteomes" id="UP000176634"/>
    </source>
</evidence>
<proteinExistence type="predicted"/>
<dbReference type="InterPro" id="IPR037238">
    <property type="entry name" value="YbiA-like_sf"/>
</dbReference>
<dbReference type="Pfam" id="PF08010">
    <property type="entry name" value="Phage_30_3"/>
    <property type="match status" value="1"/>
</dbReference>
<dbReference type="STRING" id="1798705.A2563_00025"/>
<gene>
    <name evidence="1" type="ORF">A2563_00025</name>
</gene>
<dbReference type="InterPro" id="IPR012596">
    <property type="entry name" value="Phage_T4_Y12G"/>
</dbReference>
<sequence length="168" mass="19367">MTMTSKLNIRSDSLDWRGAILSNLAYTPFRIGRVQFKCVEGALQGIKLSPPHMQKNIFAMSGLNALRAGRRAVRRPFQNSVQSYVYWQGEVIEYNSLEHRLLIAMFIGEKVRQNPRVQQALLETEGTFIFHDVGGVENPHTSLPEKFYIEVLLTQRRLLKKLHKIRTV</sequence>
<reference evidence="1 2" key="1">
    <citation type="journal article" date="2016" name="Nat. Commun.">
        <title>Thousands of microbial genomes shed light on interconnected biogeochemical processes in an aquifer system.</title>
        <authorList>
            <person name="Anantharaman K."/>
            <person name="Brown C.T."/>
            <person name="Hug L.A."/>
            <person name="Sharon I."/>
            <person name="Castelle C.J."/>
            <person name="Probst A.J."/>
            <person name="Thomas B.C."/>
            <person name="Singh A."/>
            <person name="Wilkins M.J."/>
            <person name="Karaoz U."/>
            <person name="Brodie E.L."/>
            <person name="Williams K.H."/>
            <person name="Hubbard S.S."/>
            <person name="Banfield J.F."/>
        </authorList>
    </citation>
    <scope>NUCLEOTIDE SEQUENCE [LARGE SCALE GENOMIC DNA]</scope>
</reference>
<protein>
    <recommendedName>
        <fullName evidence="3">Riboflavin biosynthesis intermediates N-glycosidase</fullName>
    </recommendedName>
</protein>
<organism evidence="1 2">
    <name type="scientific">Candidatus Magasanikbacteria bacterium RIFOXYD1_FULL_40_23</name>
    <dbReference type="NCBI Taxonomy" id="1798705"/>
    <lineage>
        <taxon>Bacteria</taxon>
        <taxon>Candidatus Magasanikiibacteriota</taxon>
    </lineage>
</organism>
<dbReference type="SUPFAM" id="SSF143990">
    <property type="entry name" value="YbiA-like"/>
    <property type="match status" value="1"/>
</dbReference>
<comment type="caution">
    <text evidence="1">The sequence shown here is derived from an EMBL/GenBank/DDBJ whole genome shotgun (WGS) entry which is preliminary data.</text>
</comment>
<dbReference type="Proteomes" id="UP000176634">
    <property type="component" value="Unassembled WGS sequence"/>
</dbReference>
<evidence type="ECO:0000313" key="1">
    <source>
        <dbReference type="EMBL" id="OGH92217.1"/>
    </source>
</evidence>
<dbReference type="AlphaFoldDB" id="A0A1F6P7S0"/>
<accession>A0A1F6P7S0</accession>